<dbReference type="Proteomes" id="UP000233742">
    <property type="component" value="Chromosome"/>
</dbReference>
<gene>
    <name evidence="1" type="ORF">CUV01_14495</name>
</gene>
<keyword evidence="2" id="KW-1185">Reference proteome</keyword>
<protein>
    <submittedName>
        <fullName evidence="1">Uncharacterized protein</fullName>
    </submittedName>
</protein>
<dbReference type="KEGG" id="paro:CUV01_14495"/>
<dbReference type="AlphaFoldDB" id="A0A2K9EYN8"/>
<evidence type="ECO:0000313" key="1">
    <source>
        <dbReference type="EMBL" id="AUH34434.1"/>
    </source>
</evidence>
<sequence length="79" mass="9362">MTSCRALRHTQTRFSRVVLVFLRRRIDLERDKQNCRTRMMLSYFAVYGTRLVDHLGKGTTRNRFRLGLLPHEIAALNAR</sequence>
<organism evidence="1 2">
    <name type="scientific">Paracoccus tegillarcae</name>
    <dbReference type="NCBI Taxonomy" id="1529068"/>
    <lineage>
        <taxon>Bacteria</taxon>
        <taxon>Pseudomonadati</taxon>
        <taxon>Pseudomonadota</taxon>
        <taxon>Alphaproteobacteria</taxon>
        <taxon>Rhodobacterales</taxon>
        <taxon>Paracoccaceae</taxon>
        <taxon>Paracoccus</taxon>
    </lineage>
</organism>
<evidence type="ECO:0000313" key="2">
    <source>
        <dbReference type="Proteomes" id="UP000233742"/>
    </source>
</evidence>
<name>A0A2K9EYN8_9RHOB</name>
<accession>A0A2K9EYN8</accession>
<dbReference type="EMBL" id="CP025408">
    <property type="protein sequence ID" value="AUH34434.1"/>
    <property type="molecule type" value="Genomic_DNA"/>
</dbReference>
<proteinExistence type="predicted"/>
<reference evidence="1 2" key="1">
    <citation type="submission" date="2017-12" db="EMBL/GenBank/DDBJ databases">
        <authorList>
            <person name="Hurst M.R.H."/>
        </authorList>
    </citation>
    <scope>NUCLEOTIDE SEQUENCE [LARGE SCALE GENOMIC DNA]</scope>
    <source>
        <strain evidence="1 2">BM15</strain>
    </source>
</reference>